<evidence type="ECO:0000256" key="2">
    <source>
        <dbReference type="ARBA" id="ARBA00023315"/>
    </source>
</evidence>
<dbReference type="GO" id="GO:0016747">
    <property type="term" value="F:acyltransferase activity, transferring groups other than amino-acyl groups"/>
    <property type="evidence" value="ECO:0007669"/>
    <property type="project" value="InterPro"/>
</dbReference>
<evidence type="ECO:0000313" key="5">
    <source>
        <dbReference type="Proteomes" id="UP000609064"/>
    </source>
</evidence>
<keyword evidence="1" id="KW-0808">Transferase</keyword>
<name>A0A916YG03_9BACT</name>
<reference evidence="4" key="2">
    <citation type="submission" date="2020-09" db="EMBL/GenBank/DDBJ databases">
        <authorList>
            <person name="Sun Q."/>
            <person name="Zhou Y."/>
        </authorList>
    </citation>
    <scope>NUCLEOTIDE SEQUENCE</scope>
    <source>
        <strain evidence="4">CGMCC 1.15958</strain>
    </source>
</reference>
<dbReference type="RefSeq" id="WP_188764116.1">
    <property type="nucleotide sequence ID" value="NZ_BMKK01000001.1"/>
</dbReference>
<dbReference type="Proteomes" id="UP000609064">
    <property type="component" value="Unassembled WGS sequence"/>
</dbReference>
<evidence type="ECO:0000313" key="4">
    <source>
        <dbReference type="EMBL" id="GGD43217.1"/>
    </source>
</evidence>
<dbReference type="Pfam" id="PF00583">
    <property type="entry name" value="Acetyltransf_1"/>
    <property type="match status" value="1"/>
</dbReference>
<dbReference type="PANTHER" id="PTHR43877">
    <property type="entry name" value="AMINOALKYLPHOSPHONATE N-ACETYLTRANSFERASE-RELATED-RELATED"/>
    <property type="match status" value="1"/>
</dbReference>
<comment type="caution">
    <text evidence="4">The sequence shown here is derived from an EMBL/GenBank/DDBJ whole genome shotgun (WGS) entry which is preliminary data.</text>
</comment>
<gene>
    <name evidence="4" type="ORF">GCM10011514_03950</name>
</gene>
<dbReference type="SUPFAM" id="SSF55729">
    <property type="entry name" value="Acyl-CoA N-acyltransferases (Nat)"/>
    <property type="match status" value="1"/>
</dbReference>
<dbReference type="EMBL" id="BMKK01000001">
    <property type="protein sequence ID" value="GGD43217.1"/>
    <property type="molecule type" value="Genomic_DNA"/>
</dbReference>
<dbReference type="Gene3D" id="3.40.630.30">
    <property type="match status" value="1"/>
</dbReference>
<dbReference type="CDD" id="cd04301">
    <property type="entry name" value="NAT_SF"/>
    <property type="match status" value="1"/>
</dbReference>
<keyword evidence="5" id="KW-1185">Reference proteome</keyword>
<dbReference type="InterPro" id="IPR000182">
    <property type="entry name" value="GNAT_dom"/>
</dbReference>
<keyword evidence="2" id="KW-0012">Acyltransferase</keyword>
<accession>A0A916YG03</accession>
<dbReference type="AlphaFoldDB" id="A0A916YG03"/>
<organism evidence="4 5">
    <name type="scientific">Emticicia aquatilis</name>
    <dbReference type="NCBI Taxonomy" id="1537369"/>
    <lineage>
        <taxon>Bacteria</taxon>
        <taxon>Pseudomonadati</taxon>
        <taxon>Bacteroidota</taxon>
        <taxon>Cytophagia</taxon>
        <taxon>Cytophagales</taxon>
        <taxon>Leadbetterellaceae</taxon>
        <taxon>Emticicia</taxon>
    </lineage>
</organism>
<dbReference type="InterPro" id="IPR050832">
    <property type="entry name" value="Bact_Acetyltransf"/>
</dbReference>
<dbReference type="InterPro" id="IPR016181">
    <property type="entry name" value="Acyl_CoA_acyltransferase"/>
</dbReference>
<dbReference type="PROSITE" id="PS51186">
    <property type="entry name" value="GNAT"/>
    <property type="match status" value="1"/>
</dbReference>
<reference evidence="4" key="1">
    <citation type="journal article" date="2014" name="Int. J. Syst. Evol. Microbiol.">
        <title>Complete genome sequence of Corynebacterium casei LMG S-19264T (=DSM 44701T), isolated from a smear-ripened cheese.</title>
        <authorList>
            <consortium name="US DOE Joint Genome Institute (JGI-PGF)"/>
            <person name="Walter F."/>
            <person name="Albersmeier A."/>
            <person name="Kalinowski J."/>
            <person name="Ruckert C."/>
        </authorList>
    </citation>
    <scope>NUCLEOTIDE SEQUENCE</scope>
    <source>
        <strain evidence="4">CGMCC 1.15958</strain>
    </source>
</reference>
<protein>
    <recommendedName>
        <fullName evidence="3">N-acetyltransferase domain-containing protein</fullName>
    </recommendedName>
</protein>
<dbReference type="PANTHER" id="PTHR43877:SF2">
    <property type="entry name" value="AMINOALKYLPHOSPHONATE N-ACETYLTRANSFERASE-RELATED"/>
    <property type="match status" value="1"/>
</dbReference>
<sequence>MTIKEITTLTPTIQTAIQHFIDLLVTTPYTASTETLTALVASENSHLFLAYDEAVNIMGMITVGMYYSPTGKKAWIEDVVVDDTYRGQGIGEKLVQHAIEFVKTKDVKLLMLTSHPSRIAANKLYPRVGFNKRETNVYKMVIA</sequence>
<evidence type="ECO:0000256" key="1">
    <source>
        <dbReference type="ARBA" id="ARBA00022679"/>
    </source>
</evidence>
<evidence type="ECO:0000259" key="3">
    <source>
        <dbReference type="PROSITE" id="PS51186"/>
    </source>
</evidence>
<feature type="domain" description="N-acetyltransferase" evidence="3">
    <location>
        <begin position="1"/>
        <end position="143"/>
    </location>
</feature>
<proteinExistence type="predicted"/>